<organism evidence="1 2">
    <name type="scientific">Eubacterium oxidoreducens</name>
    <dbReference type="NCBI Taxonomy" id="1732"/>
    <lineage>
        <taxon>Bacteria</taxon>
        <taxon>Bacillati</taxon>
        <taxon>Bacillota</taxon>
        <taxon>Clostridia</taxon>
        <taxon>Eubacteriales</taxon>
        <taxon>Eubacteriaceae</taxon>
        <taxon>Eubacterium</taxon>
    </lineage>
</organism>
<gene>
    <name evidence="1" type="ORF">SAMN02910417_02684</name>
</gene>
<dbReference type="RefSeq" id="WP_176762428.1">
    <property type="nucleotide sequence ID" value="NZ_FMXR01000030.1"/>
</dbReference>
<name>A0A1G6CUB9_EUBOX</name>
<accession>A0A1G6CUB9</accession>
<reference evidence="1 2" key="1">
    <citation type="submission" date="2016-10" db="EMBL/GenBank/DDBJ databases">
        <authorList>
            <person name="de Groot N.N."/>
        </authorList>
    </citation>
    <scope>NUCLEOTIDE SEQUENCE [LARGE SCALE GENOMIC DNA]</scope>
    <source>
        <strain evidence="1 2">DSM 3217</strain>
    </source>
</reference>
<evidence type="ECO:0000313" key="2">
    <source>
        <dbReference type="Proteomes" id="UP000199228"/>
    </source>
</evidence>
<sequence>MAIEQLSSSIANQGDNIESWLDENLQFFSTAKQTIETTGLDDIDASNVSSNQ</sequence>
<dbReference type="AlphaFoldDB" id="A0A1G6CUB9"/>
<dbReference type="EMBL" id="FMXR01000030">
    <property type="protein sequence ID" value="SDB36486.1"/>
    <property type="molecule type" value="Genomic_DNA"/>
</dbReference>
<keyword evidence="2" id="KW-1185">Reference proteome</keyword>
<dbReference type="Proteomes" id="UP000199228">
    <property type="component" value="Unassembled WGS sequence"/>
</dbReference>
<evidence type="ECO:0000313" key="1">
    <source>
        <dbReference type="EMBL" id="SDB36486.1"/>
    </source>
</evidence>
<proteinExistence type="predicted"/>
<protein>
    <submittedName>
        <fullName evidence="1">Methyl-accepting chemotaxis protein</fullName>
    </submittedName>
</protein>